<evidence type="ECO:0000256" key="1">
    <source>
        <dbReference type="ARBA" id="ARBA00004141"/>
    </source>
</evidence>
<evidence type="ECO:0000256" key="3">
    <source>
        <dbReference type="ARBA" id="ARBA00022448"/>
    </source>
</evidence>
<dbReference type="Pfam" id="PF00474">
    <property type="entry name" value="SSF"/>
    <property type="match status" value="1"/>
</dbReference>
<comment type="similarity">
    <text evidence="2 7">Belongs to the sodium:solute symporter (SSF) (TC 2.A.21) family.</text>
</comment>
<evidence type="ECO:0000256" key="7">
    <source>
        <dbReference type="RuleBase" id="RU362091"/>
    </source>
</evidence>
<evidence type="ECO:0000256" key="8">
    <source>
        <dbReference type="SAM" id="Phobius"/>
    </source>
</evidence>
<feature type="transmembrane region" description="Helical" evidence="8">
    <location>
        <begin position="76"/>
        <end position="97"/>
    </location>
</feature>
<keyword evidence="6 8" id="KW-0472">Membrane</keyword>
<proteinExistence type="inferred from homology"/>
<dbReference type="GO" id="GO:0005886">
    <property type="term" value="C:plasma membrane"/>
    <property type="evidence" value="ECO:0007669"/>
    <property type="project" value="TreeGrafter"/>
</dbReference>
<comment type="subcellular location">
    <subcellularLocation>
        <location evidence="1">Membrane</location>
        <topology evidence="1">Multi-pass membrane protein</topology>
    </subcellularLocation>
</comment>
<dbReference type="AlphaFoldDB" id="A0A8J8KHS1"/>
<accession>A0A8J8KHS1</accession>
<sequence>MIDPLVAAMVAYFVITIGIAWWYGRGAGAGYVEFTLAGKNLDLLPFTMTYFATFVGGGLTMGIAQKAFLDGISAQWYAMTQGIAWITISLVIGYLYAFDVVSVPELLGRVFGPSTKYFAAFATVIGQIALTAGQTIGMATIIATVTEIPLNVAFWMSTVVFVGITVWGGMNSVAWADTLHGIIIIVGMATAIPISLANTGGVGAVTSGLPTGHTDWFGVGLIQIGTWYLLYITVAGAQQHLLQRTWSAKDADTAKRGVFLAGLVITGYGILTATAGLIAYAQGAGVDSSMAFAWTLQNTMHPVLGGILLAAAVGAVMSGADSMLLAGATTFVNDIYVPWRGGMENVSQTHLVRVTRTVILVFGIGAAVIALSGVEIVVIDNLGMGVMSVLFAGVLAMFWQQTDRRAGFPGLLVGGAVFVVWRFPLGEPEFFGEGSVEAAVPGTLAALVTIAVLSYAWFGGETFTVEEIRHAATRDMNRFTQRDLMTSDTDPDAPSTDD</sequence>
<name>A0A8J8KHS1_9EURY</name>
<feature type="transmembrane region" description="Helical" evidence="8">
    <location>
        <begin position="438"/>
        <end position="458"/>
    </location>
</feature>
<dbReference type="PANTHER" id="PTHR48086">
    <property type="entry name" value="SODIUM/PROLINE SYMPORTER-RELATED"/>
    <property type="match status" value="1"/>
</dbReference>
<evidence type="ECO:0000313" key="9">
    <source>
        <dbReference type="EMBL" id="NUB91469.1"/>
    </source>
</evidence>
<feature type="transmembrane region" description="Helical" evidence="8">
    <location>
        <begin position="357"/>
        <end position="376"/>
    </location>
</feature>
<keyword evidence="3" id="KW-0813">Transport</keyword>
<evidence type="ECO:0000256" key="4">
    <source>
        <dbReference type="ARBA" id="ARBA00022692"/>
    </source>
</evidence>
<evidence type="ECO:0000313" key="10">
    <source>
        <dbReference type="Proteomes" id="UP000728647"/>
    </source>
</evidence>
<feature type="transmembrane region" description="Helical" evidence="8">
    <location>
        <begin position="258"/>
        <end position="283"/>
    </location>
</feature>
<organism evidence="9 10">
    <name type="scientific">Haloterrigena gelatinilytica</name>
    <dbReference type="NCBI Taxonomy" id="2741724"/>
    <lineage>
        <taxon>Archaea</taxon>
        <taxon>Methanobacteriati</taxon>
        <taxon>Methanobacteriota</taxon>
        <taxon>Stenosarchaea group</taxon>
        <taxon>Halobacteria</taxon>
        <taxon>Halobacteriales</taxon>
        <taxon>Natrialbaceae</taxon>
        <taxon>Haloterrigena</taxon>
    </lineage>
</organism>
<dbReference type="RefSeq" id="WP_174702008.1">
    <property type="nucleotide sequence ID" value="NZ_JABURA010000001.1"/>
</dbReference>
<feature type="transmembrane region" description="Helical" evidence="8">
    <location>
        <begin position="43"/>
        <end position="64"/>
    </location>
</feature>
<comment type="caution">
    <text evidence="9">The sequence shown here is derived from an EMBL/GenBank/DDBJ whole genome shotgun (WGS) entry which is preliminary data.</text>
</comment>
<dbReference type="InterPro" id="IPR001734">
    <property type="entry name" value="Na/solute_symporter"/>
</dbReference>
<feature type="transmembrane region" description="Helical" evidence="8">
    <location>
        <begin position="406"/>
        <end position="423"/>
    </location>
</feature>
<dbReference type="CDD" id="cd10322">
    <property type="entry name" value="SLC5sbd"/>
    <property type="match status" value="1"/>
</dbReference>
<keyword evidence="5 8" id="KW-1133">Transmembrane helix</keyword>
<feature type="transmembrane region" description="Helical" evidence="8">
    <location>
        <begin position="117"/>
        <end position="145"/>
    </location>
</feature>
<gene>
    <name evidence="9" type="ORF">HT576_10610</name>
</gene>
<feature type="transmembrane region" description="Helical" evidence="8">
    <location>
        <begin position="382"/>
        <end position="399"/>
    </location>
</feature>
<evidence type="ECO:0000256" key="5">
    <source>
        <dbReference type="ARBA" id="ARBA00022989"/>
    </source>
</evidence>
<dbReference type="GO" id="GO:0022857">
    <property type="term" value="F:transmembrane transporter activity"/>
    <property type="evidence" value="ECO:0007669"/>
    <property type="project" value="InterPro"/>
</dbReference>
<feature type="transmembrane region" description="Helical" evidence="8">
    <location>
        <begin position="152"/>
        <end position="170"/>
    </location>
</feature>
<dbReference type="PROSITE" id="PS50283">
    <property type="entry name" value="NA_SOLUT_SYMP_3"/>
    <property type="match status" value="1"/>
</dbReference>
<dbReference type="InterPro" id="IPR050277">
    <property type="entry name" value="Sodium:Solute_Symporter"/>
</dbReference>
<dbReference type="InterPro" id="IPR038377">
    <property type="entry name" value="Na/Glc_symporter_sf"/>
</dbReference>
<evidence type="ECO:0000256" key="2">
    <source>
        <dbReference type="ARBA" id="ARBA00006434"/>
    </source>
</evidence>
<dbReference type="Gene3D" id="1.20.1730.10">
    <property type="entry name" value="Sodium/glucose cotransporter"/>
    <property type="match status" value="1"/>
</dbReference>
<evidence type="ECO:0000256" key="6">
    <source>
        <dbReference type="ARBA" id="ARBA00023136"/>
    </source>
</evidence>
<dbReference type="EMBL" id="JABURA010000001">
    <property type="protein sequence ID" value="NUB91469.1"/>
    <property type="molecule type" value="Genomic_DNA"/>
</dbReference>
<feature type="transmembrane region" description="Helical" evidence="8">
    <location>
        <begin position="216"/>
        <end position="237"/>
    </location>
</feature>
<feature type="transmembrane region" description="Helical" evidence="8">
    <location>
        <begin position="5"/>
        <end position="23"/>
    </location>
</feature>
<dbReference type="PANTHER" id="PTHR48086:SF7">
    <property type="entry name" value="SODIUM-SOLUTE SYMPORTER-RELATED"/>
    <property type="match status" value="1"/>
</dbReference>
<feature type="transmembrane region" description="Helical" evidence="8">
    <location>
        <begin position="303"/>
        <end position="336"/>
    </location>
</feature>
<reference evidence="9" key="1">
    <citation type="submission" date="2020-06" db="EMBL/GenBank/DDBJ databases">
        <title>Haloterrigena sp. nov., an extremely halophilic archaeon isolated from a saline sediment.</title>
        <authorList>
            <person name="Liu B.-B."/>
        </authorList>
    </citation>
    <scope>NUCLEOTIDE SEQUENCE</scope>
    <source>
        <strain evidence="9">SYSU A121-1</strain>
    </source>
</reference>
<protein>
    <submittedName>
        <fullName evidence="9">Sodium:solute symporter family protein</fullName>
    </submittedName>
</protein>
<keyword evidence="4 8" id="KW-0812">Transmembrane</keyword>
<dbReference type="OrthoDB" id="213170at2157"/>
<dbReference type="Proteomes" id="UP000728647">
    <property type="component" value="Unassembled WGS sequence"/>
</dbReference>